<feature type="compositionally biased region" description="Basic and acidic residues" evidence="1">
    <location>
        <begin position="30"/>
        <end position="47"/>
    </location>
</feature>
<feature type="compositionally biased region" description="Basic and acidic residues" evidence="1">
    <location>
        <begin position="57"/>
        <end position="93"/>
    </location>
</feature>
<evidence type="ECO:0000313" key="3">
    <source>
        <dbReference type="Proteomes" id="UP000277204"/>
    </source>
</evidence>
<organism evidence="2 3">
    <name type="scientific">Schistosoma margrebowiei</name>
    <dbReference type="NCBI Taxonomy" id="48269"/>
    <lineage>
        <taxon>Eukaryota</taxon>
        <taxon>Metazoa</taxon>
        <taxon>Spiralia</taxon>
        <taxon>Lophotrochozoa</taxon>
        <taxon>Platyhelminthes</taxon>
        <taxon>Trematoda</taxon>
        <taxon>Digenea</taxon>
        <taxon>Strigeidida</taxon>
        <taxon>Schistosomatoidea</taxon>
        <taxon>Schistosomatidae</taxon>
        <taxon>Schistosoma</taxon>
    </lineage>
</organism>
<feature type="region of interest" description="Disordered" evidence="1">
    <location>
        <begin position="1"/>
        <end position="109"/>
    </location>
</feature>
<accession>A0A183LV31</accession>
<dbReference type="EMBL" id="UZAI01003143">
    <property type="protein sequence ID" value="VDO77483.1"/>
    <property type="molecule type" value="Genomic_DNA"/>
</dbReference>
<dbReference type="Proteomes" id="UP000277204">
    <property type="component" value="Unassembled WGS sequence"/>
</dbReference>
<proteinExistence type="predicted"/>
<reference evidence="2 3" key="1">
    <citation type="submission" date="2018-11" db="EMBL/GenBank/DDBJ databases">
        <authorList>
            <consortium name="Pathogen Informatics"/>
        </authorList>
    </citation>
    <scope>NUCLEOTIDE SEQUENCE [LARGE SCALE GENOMIC DNA]</scope>
    <source>
        <strain evidence="2 3">Zambia</strain>
    </source>
</reference>
<keyword evidence="3" id="KW-1185">Reference proteome</keyword>
<evidence type="ECO:0000256" key="1">
    <source>
        <dbReference type="SAM" id="MobiDB-lite"/>
    </source>
</evidence>
<sequence length="109" mass="12651">MQNTSDPLDKHYQQQFIVEKNKSDLSGGRTQEEALEVDRTHIEESIQLRHKASPHLESSESKETRKTKEHITLRNGDRHNNNEHELNRTRKEGGGQSGSKNADRWPMLH</sequence>
<gene>
    <name evidence="2" type="ORF">SMRZ_LOCUS7656</name>
</gene>
<dbReference type="AlphaFoldDB" id="A0A183LV31"/>
<evidence type="ECO:0000313" key="2">
    <source>
        <dbReference type="EMBL" id="VDO77483.1"/>
    </source>
</evidence>
<protein>
    <submittedName>
        <fullName evidence="2">Uncharacterized protein</fullName>
    </submittedName>
</protein>
<name>A0A183LV31_9TREM</name>